<accession>A0ABY4N8Z4</accession>
<feature type="compositionally biased region" description="Basic and acidic residues" evidence="2">
    <location>
        <begin position="22"/>
        <end position="35"/>
    </location>
</feature>
<feature type="region of interest" description="Disordered" evidence="2">
    <location>
        <begin position="150"/>
        <end position="235"/>
    </location>
</feature>
<keyword evidence="3" id="KW-1133">Transmembrane helix</keyword>
<feature type="compositionally biased region" description="Polar residues" evidence="2">
    <location>
        <begin position="162"/>
        <end position="181"/>
    </location>
</feature>
<feature type="compositionally biased region" description="Low complexity" evidence="2">
    <location>
        <begin position="216"/>
        <end position="227"/>
    </location>
</feature>
<dbReference type="InterPro" id="IPR007060">
    <property type="entry name" value="FtsL/DivIC"/>
</dbReference>
<keyword evidence="3" id="KW-0812">Transmembrane</keyword>
<organism evidence="4 5">
    <name type="scientific">Brachybacterium kimchii</name>
    <dbReference type="NCBI Taxonomy" id="2942909"/>
    <lineage>
        <taxon>Bacteria</taxon>
        <taxon>Bacillati</taxon>
        <taxon>Actinomycetota</taxon>
        <taxon>Actinomycetes</taxon>
        <taxon>Micrococcales</taxon>
        <taxon>Dermabacteraceae</taxon>
        <taxon>Brachybacterium</taxon>
    </lineage>
</organism>
<evidence type="ECO:0000313" key="5">
    <source>
        <dbReference type="Proteomes" id="UP001055868"/>
    </source>
</evidence>
<keyword evidence="1" id="KW-0175">Coiled coil</keyword>
<sequence>MTARRPGAPRSTGRPVAASGGRRGDRARASGDRRPGSASSRPASASRPRSVPRGTDPADEPDGPVITITRRALILIAVIVVALATLVPTLNTFIAQRQELASLQDQVSDQRDEVADLQTQVDRWDDPNYVAAQARERLLYAMPGETQYRLMDSSGNDVPLTEAQQKQAEASSGDWYTTLWSSVEGASRADPGTTSVSPADGRADDPQAPGTGKNNGSGASDAGGDADSPSDQDDE</sequence>
<feature type="transmembrane region" description="Helical" evidence="3">
    <location>
        <begin position="72"/>
        <end position="94"/>
    </location>
</feature>
<keyword evidence="5" id="KW-1185">Reference proteome</keyword>
<feature type="compositionally biased region" description="Low complexity" evidence="2">
    <location>
        <begin position="36"/>
        <end position="54"/>
    </location>
</feature>
<dbReference type="EMBL" id="CP097218">
    <property type="protein sequence ID" value="UQN31017.1"/>
    <property type="molecule type" value="Genomic_DNA"/>
</dbReference>
<keyword evidence="3" id="KW-0472">Membrane</keyword>
<name>A0ABY4N8Z4_9MICO</name>
<evidence type="ECO:0000256" key="1">
    <source>
        <dbReference type="SAM" id="Coils"/>
    </source>
</evidence>
<dbReference type="Pfam" id="PF04977">
    <property type="entry name" value="DivIC"/>
    <property type="match status" value="1"/>
</dbReference>
<reference evidence="4" key="1">
    <citation type="submission" date="2022-05" db="EMBL/GenBank/DDBJ databases">
        <title>Genomic analysis of Brachybacterium sp. CBA3104.</title>
        <authorList>
            <person name="Roh S.W."/>
            <person name="Kim Y.B."/>
            <person name="Kim Y."/>
        </authorList>
    </citation>
    <scope>NUCLEOTIDE SEQUENCE</scope>
    <source>
        <strain evidence="4">CBA3104</strain>
    </source>
</reference>
<dbReference type="Proteomes" id="UP001055868">
    <property type="component" value="Chromosome"/>
</dbReference>
<dbReference type="RefSeq" id="WP_249480402.1">
    <property type="nucleotide sequence ID" value="NZ_CP097218.1"/>
</dbReference>
<feature type="region of interest" description="Disordered" evidence="2">
    <location>
        <begin position="1"/>
        <end position="64"/>
    </location>
</feature>
<proteinExistence type="predicted"/>
<evidence type="ECO:0000256" key="3">
    <source>
        <dbReference type="SAM" id="Phobius"/>
    </source>
</evidence>
<gene>
    <name evidence="4" type="ORF">M4486_06965</name>
</gene>
<protein>
    <submittedName>
        <fullName evidence="4">Septum formation initiator family protein</fullName>
    </submittedName>
</protein>
<evidence type="ECO:0000313" key="4">
    <source>
        <dbReference type="EMBL" id="UQN31017.1"/>
    </source>
</evidence>
<feature type="coiled-coil region" evidence="1">
    <location>
        <begin position="93"/>
        <end position="120"/>
    </location>
</feature>
<evidence type="ECO:0000256" key="2">
    <source>
        <dbReference type="SAM" id="MobiDB-lite"/>
    </source>
</evidence>